<dbReference type="GO" id="GO:0003700">
    <property type="term" value="F:DNA-binding transcription factor activity"/>
    <property type="evidence" value="ECO:0007669"/>
    <property type="project" value="InterPro"/>
</dbReference>
<protein>
    <recommendedName>
        <fullName evidence="1">HTH araC/xylS-type domain-containing protein</fullName>
    </recommendedName>
</protein>
<proteinExistence type="predicted"/>
<evidence type="ECO:0000259" key="1">
    <source>
        <dbReference type="PROSITE" id="PS01124"/>
    </source>
</evidence>
<keyword evidence="3" id="KW-1185">Reference proteome</keyword>
<organism evidence="2 3">
    <name type="scientific">Proteiniphilum saccharofermentans</name>
    <dbReference type="NCBI Taxonomy" id="1642647"/>
    <lineage>
        <taxon>Bacteria</taxon>
        <taxon>Pseudomonadati</taxon>
        <taxon>Bacteroidota</taxon>
        <taxon>Bacteroidia</taxon>
        <taxon>Bacteroidales</taxon>
        <taxon>Dysgonomonadaceae</taxon>
        <taxon>Proteiniphilum</taxon>
    </lineage>
</organism>
<sequence>MDYIEITPQKELSSFIKCFWEYKSKGKDIHHTIFPNGCFELIMVFEKWELASEYIFNREISSILDSILLLNPNFWGLKELDSLPFSDRTIEIGKKLSRIIREKEIDQEKQLLLTTVYTPDLNVEEVANITHWDRRRINRYFNKQFGLSSKTFLNIIRLRSSFESIKESTLYPDLNYYDQSHYIKETKKYTGESPKKLLKNEDDRFLQFSVNRKP</sequence>
<dbReference type="InterPro" id="IPR046532">
    <property type="entry name" value="DUF6597"/>
</dbReference>
<evidence type="ECO:0000313" key="2">
    <source>
        <dbReference type="EMBL" id="SCD20798.1"/>
    </source>
</evidence>
<gene>
    <name evidence="2" type="ORF">PSM36_1989</name>
</gene>
<feature type="domain" description="HTH araC/xylS-type" evidence="1">
    <location>
        <begin position="106"/>
        <end position="200"/>
    </location>
</feature>
<dbReference type="PROSITE" id="PS01124">
    <property type="entry name" value="HTH_ARAC_FAMILY_2"/>
    <property type="match status" value="1"/>
</dbReference>
<dbReference type="EMBL" id="LT605205">
    <property type="protein sequence ID" value="SCD20798.1"/>
    <property type="molecule type" value="Genomic_DNA"/>
</dbReference>
<evidence type="ECO:0000313" key="3">
    <source>
        <dbReference type="Proteomes" id="UP000187464"/>
    </source>
</evidence>
<dbReference type="InterPro" id="IPR018060">
    <property type="entry name" value="HTH_AraC"/>
</dbReference>
<dbReference type="AlphaFoldDB" id="A0A1R3T674"/>
<dbReference type="GO" id="GO:0043565">
    <property type="term" value="F:sequence-specific DNA binding"/>
    <property type="evidence" value="ECO:0007669"/>
    <property type="project" value="InterPro"/>
</dbReference>
<dbReference type="Gene3D" id="1.10.10.60">
    <property type="entry name" value="Homeodomain-like"/>
    <property type="match status" value="1"/>
</dbReference>
<dbReference type="STRING" id="1642647.PSM36_1989"/>
<dbReference type="Proteomes" id="UP000187464">
    <property type="component" value="Chromosome I"/>
</dbReference>
<reference evidence="2 3" key="1">
    <citation type="submission" date="2016-08" db="EMBL/GenBank/DDBJ databases">
        <authorList>
            <person name="Seilhamer J.J."/>
        </authorList>
    </citation>
    <scope>NUCLEOTIDE SEQUENCE [LARGE SCALE GENOMIC DNA]</scope>
    <source>
        <strain evidence="2">M3/6</strain>
    </source>
</reference>
<dbReference type="SMART" id="SM00342">
    <property type="entry name" value="HTH_ARAC"/>
    <property type="match status" value="1"/>
</dbReference>
<dbReference type="KEGG" id="psac:PSM36_1989"/>
<dbReference type="Pfam" id="PF20240">
    <property type="entry name" value="DUF6597"/>
    <property type="match status" value="1"/>
</dbReference>
<accession>A0A1R3T674</accession>
<name>A0A1R3T674_9BACT</name>